<evidence type="ECO:0000256" key="1">
    <source>
        <dbReference type="SAM" id="Phobius"/>
    </source>
</evidence>
<dbReference type="Proteomes" id="UP000008633">
    <property type="component" value="Chromosome"/>
</dbReference>
<keyword evidence="1" id="KW-1133">Transmembrane helix</keyword>
<sequence>MKFFKNLFAIIGLLITILIIYLWFALDLGTRIEQVKQLDPKAKDVYTHMMSTLLETGDIGKATVRKVKVEKGIEPDEVVDALNSVATEMGIKPVGDLPLSKEVALRTGKPQPYTRVLSYCNPAIAIKMVKWSMAYGAYLPCRITLMQDKNGDYWLYTLDLDMMIHGGKPLPPDMLKYGNQVKNTIYTMMDKAAHGDF</sequence>
<evidence type="ECO:0000313" key="3">
    <source>
        <dbReference type="EMBL" id="ADV46910.1"/>
    </source>
</evidence>
<proteinExistence type="predicted"/>
<protein>
    <recommendedName>
        <fullName evidence="2">DUF302 domain-containing protein</fullName>
    </recommendedName>
</protein>
<reference evidence="4" key="2">
    <citation type="submission" date="2011-01" db="EMBL/GenBank/DDBJ databases">
        <title>The complete genome of Nitratifractor salsuginis DSM 16511.</title>
        <authorList>
            <consortium name="US DOE Joint Genome Institute (JGI-PGF)"/>
            <person name="Lucas S."/>
            <person name="Copeland A."/>
            <person name="Lapidus A."/>
            <person name="Bruce D."/>
            <person name="Goodwin L."/>
            <person name="Pitluck S."/>
            <person name="Kyrpides N."/>
            <person name="Mavromatis K."/>
            <person name="Ivanova N."/>
            <person name="Mikhailova N."/>
            <person name="Zeytun A."/>
            <person name="Detter J.C."/>
            <person name="Tapia R."/>
            <person name="Han C."/>
            <person name="Land M."/>
            <person name="Hauser L."/>
            <person name="Markowitz V."/>
            <person name="Cheng J.-F."/>
            <person name="Hugenholtz P."/>
            <person name="Woyke T."/>
            <person name="Wu D."/>
            <person name="Tindall B."/>
            <person name="Schuetze A."/>
            <person name="Brambilla E."/>
            <person name="Klenk H.-P."/>
            <person name="Eisen J.A."/>
        </authorList>
    </citation>
    <scope>NUCLEOTIDE SEQUENCE [LARGE SCALE GENOMIC DNA]</scope>
    <source>
        <strain evidence="4">DSM 16511 / JCM 12458 / E9I37-1</strain>
    </source>
</reference>
<organism evidence="3 4">
    <name type="scientific">Nitratifractor salsuginis (strain DSM 16511 / JCM 12458 / E9I37-1)</name>
    <dbReference type="NCBI Taxonomy" id="749222"/>
    <lineage>
        <taxon>Bacteria</taxon>
        <taxon>Pseudomonadati</taxon>
        <taxon>Campylobacterota</taxon>
        <taxon>Epsilonproteobacteria</taxon>
        <taxon>Campylobacterales</taxon>
        <taxon>Sulfurovaceae</taxon>
        <taxon>Nitratifractor</taxon>
    </lineage>
</organism>
<dbReference type="SUPFAM" id="SSF103247">
    <property type="entry name" value="TT1751-like"/>
    <property type="match status" value="1"/>
</dbReference>
<dbReference type="KEGG" id="nsa:Nitsa_1662"/>
<dbReference type="EMBL" id="CP002452">
    <property type="protein sequence ID" value="ADV46910.1"/>
    <property type="molecule type" value="Genomic_DNA"/>
</dbReference>
<reference evidence="3 4" key="1">
    <citation type="journal article" date="2011" name="Stand. Genomic Sci.">
        <title>Complete genome sequence of Nitratifractor salsuginis type strain (E9I37-1).</title>
        <authorList>
            <person name="Anderson I."/>
            <person name="Sikorski J."/>
            <person name="Zeytun A."/>
            <person name="Nolan M."/>
            <person name="Lapidus A."/>
            <person name="Lucas S."/>
            <person name="Hammon N."/>
            <person name="Deshpande S."/>
            <person name="Cheng J.F."/>
            <person name="Tapia R."/>
            <person name="Han C."/>
            <person name="Goodwin L."/>
            <person name="Pitluck S."/>
            <person name="Liolios K."/>
            <person name="Pagani I."/>
            <person name="Ivanova N."/>
            <person name="Huntemann M."/>
            <person name="Mavromatis K."/>
            <person name="Ovchinikova G."/>
            <person name="Pati A."/>
            <person name="Chen A."/>
            <person name="Palaniappan K."/>
            <person name="Land M."/>
            <person name="Hauser L."/>
            <person name="Brambilla E.M."/>
            <person name="Ngatchou-Djao O.D."/>
            <person name="Rohde M."/>
            <person name="Tindall B.J."/>
            <person name="Goker M."/>
            <person name="Detter J.C."/>
            <person name="Woyke T."/>
            <person name="Bristow J."/>
            <person name="Eisen J.A."/>
            <person name="Markowitz V."/>
            <person name="Hugenholtz P."/>
            <person name="Klenk H.P."/>
            <person name="Kyrpides N.C."/>
        </authorList>
    </citation>
    <scope>NUCLEOTIDE SEQUENCE [LARGE SCALE GENOMIC DNA]</scope>
    <source>
        <strain evidence="4">DSM 16511 / JCM 12458 / E9I37-1</strain>
    </source>
</reference>
<dbReference type="STRING" id="749222.Nitsa_1662"/>
<evidence type="ECO:0000313" key="4">
    <source>
        <dbReference type="Proteomes" id="UP000008633"/>
    </source>
</evidence>
<keyword evidence="1" id="KW-0472">Membrane</keyword>
<keyword evidence="4" id="KW-1185">Reference proteome</keyword>
<keyword evidence="1" id="KW-0812">Transmembrane</keyword>
<dbReference type="AlphaFoldDB" id="E6X0X8"/>
<dbReference type="InterPro" id="IPR035923">
    <property type="entry name" value="TT1751-like_sf"/>
</dbReference>
<dbReference type="InterPro" id="IPR005180">
    <property type="entry name" value="DUF302"/>
</dbReference>
<dbReference type="CDD" id="cd14797">
    <property type="entry name" value="DUF302"/>
    <property type="match status" value="1"/>
</dbReference>
<name>E6X0X8_NITSE</name>
<accession>E6X0X8</accession>
<dbReference type="eggNOG" id="COG3439">
    <property type="taxonomic scope" value="Bacteria"/>
</dbReference>
<dbReference type="Gene3D" id="3.30.310.70">
    <property type="entry name" value="TT1751-like domain"/>
    <property type="match status" value="1"/>
</dbReference>
<dbReference type="HOGENOM" id="CLU_108952_0_0_7"/>
<dbReference type="RefSeq" id="WP_013554597.1">
    <property type="nucleotide sequence ID" value="NC_014935.1"/>
</dbReference>
<gene>
    <name evidence="3" type="ordered locus">Nitsa_1662</name>
</gene>
<feature type="domain" description="DUF302" evidence="2">
    <location>
        <begin position="100"/>
        <end position="159"/>
    </location>
</feature>
<feature type="transmembrane region" description="Helical" evidence="1">
    <location>
        <begin position="7"/>
        <end position="26"/>
    </location>
</feature>
<evidence type="ECO:0000259" key="2">
    <source>
        <dbReference type="Pfam" id="PF03625"/>
    </source>
</evidence>
<dbReference type="Pfam" id="PF03625">
    <property type="entry name" value="DUF302"/>
    <property type="match status" value="1"/>
</dbReference>